<dbReference type="Proteomes" id="UP001054945">
    <property type="component" value="Unassembled WGS sequence"/>
</dbReference>
<protein>
    <recommendedName>
        <fullName evidence="4">Secreted protein</fullName>
    </recommendedName>
</protein>
<dbReference type="EMBL" id="BPLR01011751">
    <property type="protein sequence ID" value="GIY48788.1"/>
    <property type="molecule type" value="Genomic_DNA"/>
</dbReference>
<evidence type="ECO:0000313" key="2">
    <source>
        <dbReference type="EMBL" id="GIY48788.1"/>
    </source>
</evidence>
<keyword evidence="3" id="KW-1185">Reference proteome</keyword>
<feature type="signal peptide" evidence="1">
    <location>
        <begin position="1"/>
        <end position="21"/>
    </location>
</feature>
<comment type="caution">
    <text evidence="2">The sequence shown here is derived from an EMBL/GenBank/DDBJ whole genome shotgun (WGS) entry which is preliminary data.</text>
</comment>
<keyword evidence="1" id="KW-0732">Signal</keyword>
<accession>A0AAV4TQE4</accession>
<evidence type="ECO:0000313" key="3">
    <source>
        <dbReference type="Proteomes" id="UP001054945"/>
    </source>
</evidence>
<name>A0AAV4TQE4_CAEEX</name>
<evidence type="ECO:0008006" key="4">
    <source>
        <dbReference type="Google" id="ProtNLM"/>
    </source>
</evidence>
<reference evidence="2 3" key="1">
    <citation type="submission" date="2021-06" db="EMBL/GenBank/DDBJ databases">
        <title>Caerostris extrusa draft genome.</title>
        <authorList>
            <person name="Kono N."/>
            <person name="Arakawa K."/>
        </authorList>
    </citation>
    <scope>NUCLEOTIDE SEQUENCE [LARGE SCALE GENOMIC DNA]</scope>
</reference>
<feature type="chain" id="PRO_5043360527" description="Secreted protein" evidence="1">
    <location>
        <begin position="22"/>
        <end position="161"/>
    </location>
</feature>
<organism evidence="2 3">
    <name type="scientific">Caerostris extrusa</name>
    <name type="common">Bark spider</name>
    <name type="synonym">Caerostris bankana</name>
    <dbReference type="NCBI Taxonomy" id="172846"/>
    <lineage>
        <taxon>Eukaryota</taxon>
        <taxon>Metazoa</taxon>
        <taxon>Ecdysozoa</taxon>
        <taxon>Arthropoda</taxon>
        <taxon>Chelicerata</taxon>
        <taxon>Arachnida</taxon>
        <taxon>Araneae</taxon>
        <taxon>Araneomorphae</taxon>
        <taxon>Entelegynae</taxon>
        <taxon>Araneoidea</taxon>
        <taxon>Araneidae</taxon>
        <taxon>Caerostris</taxon>
    </lineage>
</organism>
<dbReference type="AlphaFoldDB" id="A0AAV4TQE4"/>
<sequence length="161" mass="18506">MPRSGPLFTALFLAGWAWDSAENGEGTDGWDTYRNRATPRPKLRQIQVLHERRLSHLNPTSRYRKSSLRRFQNKTDFPTKRQPVLWRHVLSFKSIASMKILRGGQTQAAEKWKANFLAEKIALPLRNLPFLLSISGALEYLVTRVLNWGRQCNTAGERSSV</sequence>
<gene>
    <name evidence="2" type="ORF">CEXT_316531</name>
</gene>
<proteinExistence type="predicted"/>
<evidence type="ECO:0000256" key="1">
    <source>
        <dbReference type="SAM" id="SignalP"/>
    </source>
</evidence>